<evidence type="ECO:0000259" key="1">
    <source>
        <dbReference type="Pfam" id="PF00156"/>
    </source>
</evidence>
<keyword evidence="2" id="KW-0328">Glycosyltransferase</keyword>
<gene>
    <name evidence="2" type="ORF">ODE01S_10290</name>
</gene>
<name>A0A511RIX7_9DEIN</name>
<comment type="caution">
    <text evidence="2">The sequence shown here is derived from an EMBL/GenBank/DDBJ whole genome shotgun (WGS) entry which is preliminary data.</text>
</comment>
<dbReference type="Gene3D" id="3.40.50.2020">
    <property type="match status" value="1"/>
</dbReference>
<reference evidence="2 3" key="1">
    <citation type="submission" date="2019-07" db="EMBL/GenBank/DDBJ databases">
        <title>Whole genome shotgun sequence of Oceanithermus desulfurans NBRC 100063.</title>
        <authorList>
            <person name="Hosoyama A."/>
            <person name="Uohara A."/>
            <person name="Ohji S."/>
            <person name="Ichikawa N."/>
        </authorList>
    </citation>
    <scope>NUCLEOTIDE SEQUENCE [LARGE SCALE GENOMIC DNA]</scope>
    <source>
        <strain evidence="2 3">NBRC 100063</strain>
    </source>
</reference>
<protein>
    <submittedName>
        <fullName evidence="2">Phosphoribosyltransferase</fullName>
    </submittedName>
</protein>
<organism evidence="2 3">
    <name type="scientific">Oceanithermus desulfurans NBRC 100063</name>
    <dbReference type="NCBI Taxonomy" id="1227550"/>
    <lineage>
        <taxon>Bacteria</taxon>
        <taxon>Thermotogati</taxon>
        <taxon>Deinococcota</taxon>
        <taxon>Deinococci</taxon>
        <taxon>Thermales</taxon>
        <taxon>Thermaceae</taxon>
        <taxon>Oceanithermus</taxon>
    </lineage>
</organism>
<dbReference type="CDD" id="cd06223">
    <property type="entry name" value="PRTases_typeI"/>
    <property type="match status" value="1"/>
</dbReference>
<evidence type="ECO:0000313" key="2">
    <source>
        <dbReference type="EMBL" id="GEM89595.1"/>
    </source>
</evidence>
<dbReference type="GO" id="GO:0016757">
    <property type="term" value="F:glycosyltransferase activity"/>
    <property type="evidence" value="ECO:0007669"/>
    <property type="project" value="UniProtKB-KW"/>
</dbReference>
<dbReference type="EMBL" id="BJXN01000006">
    <property type="protein sequence ID" value="GEM89595.1"/>
    <property type="molecule type" value="Genomic_DNA"/>
</dbReference>
<proteinExistence type="predicted"/>
<dbReference type="Gene3D" id="3.30.1310.20">
    <property type="entry name" value="PRTase-like"/>
    <property type="match status" value="1"/>
</dbReference>
<dbReference type="RefSeq" id="WP_147146560.1">
    <property type="nucleotide sequence ID" value="NZ_BJXN01000006.1"/>
</dbReference>
<sequence length="212" mass="22941">MSVLFFEDRTEAAGLLAEALRPLQLQTPVVLGIPRGGVVLADVLARELGGTMDVVLARKIGAPGNPEYALGAVGEDGQVFLQPYAARIADEGYLKAEIGRQMQVIRERRRRYRAVRPKEPLSGRDVVLTDDGIATGSTMEAALTAVLAEEPARVVVAVPVGPPEAVERLRRRAEVVALSTPPDFVAVGAYYRRFPQVSDEDVVRLLSAWAVE</sequence>
<dbReference type="InterPro" id="IPR000836">
    <property type="entry name" value="PRTase_dom"/>
</dbReference>
<dbReference type="InterPro" id="IPR029057">
    <property type="entry name" value="PRTase-like"/>
</dbReference>
<accession>A0A511RIX7</accession>
<evidence type="ECO:0000313" key="3">
    <source>
        <dbReference type="Proteomes" id="UP000321827"/>
    </source>
</evidence>
<dbReference type="Pfam" id="PF00156">
    <property type="entry name" value="Pribosyltran"/>
    <property type="match status" value="1"/>
</dbReference>
<dbReference type="SUPFAM" id="SSF53271">
    <property type="entry name" value="PRTase-like"/>
    <property type="match status" value="1"/>
</dbReference>
<dbReference type="OrthoDB" id="9810066at2"/>
<feature type="domain" description="Phosphoribosyltransferase" evidence="1">
    <location>
        <begin position="12"/>
        <end position="171"/>
    </location>
</feature>
<dbReference type="AlphaFoldDB" id="A0A511RIX7"/>
<dbReference type="Proteomes" id="UP000321827">
    <property type="component" value="Unassembled WGS sequence"/>
</dbReference>
<keyword evidence="2" id="KW-0808">Transferase</keyword>